<feature type="region of interest" description="Disordered" evidence="1">
    <location>
        <begin position="28"/>
        <end position="54"/>
    </location>
</feature>
<dbReference type="AlphaFoldDB" id="A0A6A4QGU8"/>
<comment type="caution">
    <text evidence="2">The sequence shown here is derived from an EMBL/GenBank/DDBJ whole genome shotgun (WGS) entry which is preliminary data.</text>
</comment>
<sequence>MFCNKNVTSRVNLKQRDIEGCFPLQEMRKEKKRKGGKGKESLTRWNSFYTKHHP</sequence>
<protein>
    <submittedName>
        <fullName evidence="2">Uncharacterized protein</fullName>
    </submittedName>
</protein>
<evidence type="ECO:0000313" key="2">
    <source>
        <dbReference type="EMBL" id="KAE9612797.1"/>
    </source>
</evidence>
<dbReference type="Proteomes" id="UP000447434">
    <property type="component" value="Chromosome 5"/>
</dbReference>
<organism evidence="2 3">
    <name type="scientific">Lupinus albus</name>
    <name type="common">White lupine</name>
    <name type="synonym">Lupinus termis</name>
    <dbReference type="NCBI Taxonomy" id="3870"/>
    <lineage>
        <taxon>Eukaryota</taxon>
        <taxon>Viridiplantae</taxon>
        <taxon>Streptophyta</taxon>
        <taxon>Embryophyta</taxon>
        <taxon>Tracheophyta</taxon>
        <taxon>Spermatophyta</taxon>
        <taxon>Magnoliopsida</taxon>
        <taxon>eudicotyledons</taxon>
        <taxon>Gunneridae</taxon>
        <taxon>Pentapetalae</taxon>
        <taxon>rosids</taxon>
        <taxon>fabids</taxon>
        <taxon>Fabales</taxon>
        <taxon>Fabaceae</taxon>
        <taxon>Papilionoideae</taxon>
        <taxon>50 kb inversion clade</taxon>
        <taxon>genistoids sensu lato</taxon>
        <taxon>core genistoids</taxon>
        <taxon>Genisteae</taxon>
        <taxon>Lupinus</taxon>
    </lineage>
</organism>
<evidence type="ECO:0000313" key="3">
    <source>
        <dbReference type="Proteomes" id="UP000447434"/>
    </source>
</evidence>
<gene>
    <name evidence="2" type="ORF">Lalb_Chr05g0210821</name>
</gene>
<proteinExistence type="predicted"/>
<feature type="compositionally biased region" description="Polar residues" evidence="1">
    <location>
        <begin position="43"/>
        <end position="54"/>
    </location>
</feature>
<accession>A0A6A4QGU8</accession>
<name>A0A6A4QGU8_LUPAL</name>
<keyword evidence="3" id="KW-1185">Reference proteome</keyword>
<dbReference type="EMBL" id="WOCE01000005">
    <property type="protein sequence ID" value="KAE9612797.1"/>
    <property type="molecule type" value="Genomic_DNA"/>
</dbReference>
<reference evidence="3" key="1">
    <citation type="journal article" date="2020" name="Nat. Commun.">
        <title>Genome sequence of the cluster root forming white lupin.</title>
        <authorList>
            <person name="Hufnagel B."/>
            <person name="Marques A."/>
            <person name="Soriano A."/>
            <person name="Marques L."/>
            <person name="Divol F."/>
            <person name="Doumas P."/>
            <person name="Sallet E."/>
            <person name="Mancinotti D."/>
            <person name="Carrere S."/>
            <person name="Marande W."/>
            <person name="Arribat S."/>
            <person name="Keller J."/>
            <person name="Huneau C."/>
            <person name="Blein T."/>
            <person name="Aime D."/>
            <person name="Laguerre M."/>
            <person name="Taylor J."/>
            <person name="Schubert V."/>
            <person name="Nelson M."/>
            <person name="Geu-Flores F."/>
            <person name="Crespi M."/>
            <person name="Gallardo-Guerrero K."/>
            <person name="Delaux P.-M."/>
            <person name="Salse J."/>
            <person name="Berges H."/>
            <person name="Guyot R."/>
            <person name="Gouzy J."/>
            <person name="Peret B."/>
        </authorList>
    </citation>
    <scope>NUCLEOTIDE SEQUENCE [LARGE SCALE GENOMIC DNA]</scope>
    <source>
        <strain evidence="3">cv. Amiga</strain>
    </source>
</reference>
<evidence type="ECO:0000256" key="1">
    <source>
        <dbReference type="SAM" id="MobiDB-lite"/>
    </source>
</evidence>